<dbReference type="Gene3D" id="2.60.120.1290">
    <property type="match status" value="1"/>
</dbReference>
<dbReference type="PROSITE" id="PS50835">
    <property type="entry name" value="IG_LIKE"/>
    <property type="match status" value="4"/>
</dbReference>
<dbReference type="KEGG" id="scor:J3U87_34585"/>
<feature type="active site" description="Charge relay system" evidence="5 6">
    <location>
        <position position="640"/>
    </location>
</feature>
<dbReference type="InterPro" id="IPR036179">
    <property type="entry name" value="Ig-like_dom_sf"/>
</dbReference>
<organism evidence="8 9">
    <name type="scientific">Sulfidibacter corallicola</name>
    <dbReference type="NCBI Taxonomy" id="2818388"/>
    <lineage>
        <taxon>Bacteria</taxon>
        <taxon>Pseudomonadati</taxon>
        <taxon>Acidobacteriota</taxon>
        <taxon>Holophagae</taxon>
        <taxon>Acanthopleuribacterales</taxon>
        <taxon>Acanthopleuribacteraceae</taxon>
        <taxon>Sulfidibacter</taxon>
    </lineage>
</organism>
<dbReference type="InterPro" id="IPR007110">
    <property type="entry name" value="Ig-like_dom"/>
</dbReference>
<name>A0A8A4TPB3_SULCO</name>
<feature type="domain" description="Ig-like" evidence="7">
    <location>
        <begin position="2110"/>
        <end position="2191"/>
    </location>
</feature>
<dbReference type="Gene3D" id="2.60.40.10">
    <property type="entry name" value="Immunoglobulins"/>
    <property type="match status" value="7"/>
</dbReference>
<feature type="domain" description="Ig-like" evidence="7">
    <location>
        <begin position="2038"/>
        <end position="2106"/>
    </location>
</feature>
<keyword evidence="9" id="KW-1185">Reference proteome</keyword>
<dbReference type="SUPFAM" id="SSF52743">
    <property type="entry name" value="Subtilisin-like"/>
    <property type="match status" value="1"/>
</dbReference>
<protein>
    <submittedName>
        <fullName evidence="8">S8 family serine peptidase</fullName>
    </submittedName>
</protein>
<feature type="active site" description="Charge relay system" evidence="5 6">
    <location>
        <position position="193"/>
    </location>
</feature>
<evidence type="ECO:0000256" key="5">
    <source>
        <dbReference type="PIRSR" id="PIRSR615500-1"/>
    </source>
</evidence>
<evidence type="ECO:0000256" key="2">
    <source>
        <dbReference type="ARBA" id="ARBA00022670"/>
    </source>
</evidence>
<dbReference type="GO" id="GO:0006508">
    <property type="term" value="P:proteolysis"/>
    <property type="evidence" value="ECO:0007669"/>
    <property type="project" value="UniProtKB-KW"/>
</dbReference>
<evidence type="ECO:0000256" key="4">
    <source>
        <dbReference type="ARBA" id="ARBA00022825"/>
    </source>
</evidence>
<dbReference type="InterPro" id="IPR015943">
    <property type="entry name" value="WD40/YVTN_repeat-like_dom_sf"/>
</dbReference>
<dbReference type="InterPro" id="IPR023828">
    <property type="entry name" value="Peptidase_S8_Ser-AS"/>
</dbReference>
<dbReference type="Proteomes" id="UP000663929">
    <property type="component" value="Chromosome"/>
</dbReference>
<dbReference type="PROSITE" id="PS00138">
    <property type="entry name" value="SUBTILASE_SER"/>
    <property type="match status" value="1"/>
</dbReference>
<accession>A0A8A4TPB3</accession>
<dbReference type="CDD" id="cd15482">
    <property type="entry name" value="Sialidase_non-viral"/>
    <property type="match status" value="1"/>
</dbReference>
<proteinExistence type="inferred from homology"/>
<dbReference type="RefSeq" id="WP_237380690.1">
    <property type="nucleotide sequence ID" value="NZ_CP071793.1"/>
</dbReference>
<dbReference type="InterPro" id="IPR003599">
    <property type="entry name" value="Ig_sub"/>
</dbReference>
<evidence type="ECO:0000259" key="7">
    <source>
        <dbReference type="PROSITE" id="PS50835"/>
    </source>
</evidence>
<dbReference type="SUPFAM" id="SSF110296">
    <property type="entry name" value="Oligoxyloglucan reducing end-specific cellobiohydrolase"/>
    <property type="match status" value="3"/>
</dbReference>
<dbReference type="PROSITE" id="PS00018">
    <property type="entry name" value="EF_HAND_1"/>
    <property type="match status" value="1"/>
</dbReference>
<dbReference type="InterPro" id="IPR013783">
    <property type="entry name" value="Ig-like_fold"/>
</dbReference>
<dbReference type="GO" id="GO:0004252">
    <property type="term" value="F:serine-type endopeptidase activity"/>
    <property type="evidence" value="ECO:0007669"/>
    <property type="project" value="UniProtKB-UniRule"/>
</dbReference>
<feature type="domain" description="Ig-like" evidence="7">
    <location>
        <begin position="2195"/>
        <end position="2274"/>
    </location>
</feature>
<gene>
    <name evidence="8" type="ORF">J3U87_34585</name>
</gene>
<feature type="domain" description="Ig-like" evidence="7">
    <location>
        <begin position="1941"/>
        <end position="2021"/>
    </location>
</feature>
<dbReference type="PRINTS" id="PR00723">
    <property type="entry name" value="SUBTILISIN"/>
</dbReference>
<dbReference type="InterPro" id="IPR036852">
    <property type="entry name" value="Peptidase_S8/S53_dom_sf"/>
</dbReference>
<sequence>MWCLNIGIYLFALGRKPLSLPLVWMLITMPATCMAFTETSYVYRLGPALRVLYRLEDTNKGISEKKAAENWQRAWSTVAGLTGNVGRINALKKPSETYLPVLIDFHGDRARLAQSGFKIQTGIGSIYSGTISLDRLHDLAALEGLDQARMSQLMKAIWRPVNHPGPAVPYPTRAEKNNIPMDAGAGTIVGYLDTGVDIFHRDFRKADGTTRILYILDLSLPGDTDGDGLLDGPGPFGGTLFTRAQINDALANSSDFPSIDTTGHGTHGLSIAAGSTPEMPGMAPGADLIVVKGTRHAGTLDFESSDIINGLAFIDEMAGTHPYVINLSLGTMFSGHDGRALEERAIDALVGEGKPGKAVVIAAGNASDNHGTRFRHFQGKAYTGQWNEHILHVPEYSFPQPGTGNDLVVVQILFDSNDQLSLRITAPDGKTQVSIGGFEHVSRDTPFGRIFLSTMGRNSGGGEAIIMIHDDLYNAPAAGDWRLEVHGARINAGGHYHGWLSDFSLVGGLDPYLTGAADNHYLIGKPATAYNGIAVGSFAEHIDSTRFRTAWTDINGTDQADTSAFIGDISEFSSPGKTRDGRFKPDTTAPGELVIGAVSRAAFPGTSPHSIYLHHKLDHSEALIISSTSEGNYGVLEGTSFAAPVVTGLVARLLSRDPGLDAIQARNMVIQSSWQDDFTDFVPNPEWGFGKVDLTLGLNDILHHNIRIETVALAHARMDDEYSHSLVASGGTKPYTWSILDGELPPGFELSHGLITGNGEKEGNWSFTIMVQDGSPKPQIHSKELTLQVIAYTNPTIISDHIKVTQKGRRFRQTLLAKGGVPPYSWHLWSGILPEGIDLRPDGTLIGYTKEEGEFSFTIEILDKNEMAFRKSYNLNVIGENQGAWRFEGTSYPELRELVIDPSDPLHMLALLHSYETWTKETWDGGETWDTIGYDLEANLAISPADGSIWASRDWRVPAYFNRIENRWEDWYFCDDYDYRTRAGALEFSTDGRLFAFFWRLQCRDQKVVLDNTVATIDISGIVSQGEKLPYPSAVGGFRQNMSLYRADPEHMYLSAYVYGSCIPSCPDNSISVYSQDGGHTWDNIPVENIYEEIEISQTDPGDIIKYEKYLSESNKLMKSTDYGQTWADLYIPDVYSISSIVRDDDSASRMMASTSKGILLSKDGGISWRNITTENVRRSPRDPVFDGPGLNRVFIWSRHYGLLQSDDDGANWQQKNSGLLSMPLSGIAINENNPKELLIPSRDVFLTRSSGNTWVRTDRRGSDPYFNTLPEIAFSEPNRYYYVYYDGVWRSDNRGITWYQPNPCFGNGLNNKAARLVDFAVDPFDENRLVSLDEDGFSWISIDGGVRWEQMMSPCRPCSYSQLSLSESSLIFSKVKQGKLLASFDRALYKTDDYGRNWELIKTLSWPGYPDFAIEASGIDPEFIYAAGPNRIHSYNPYTDLWHDFFLSARALSVAIDPSNPLVAYVGCDNGGGVYKTESAGESWFRIDNGVFDNQDINGLVHHPTDSGILYASSNREGVYRTIDGGDTWDNLRQFSSVADQINISTRALGNTETIYVGTQGFGVQVSSDSGQSFEPRVAGLDNFYVNALQLDPDNPNTLYAGTEDGLYITNDQGLTWLPTSLTRAPISDIAIDRGTKPRRIYLVSLTDGLFISEDGGLSFVSSNQGLSSQILTALEIQSNGGRTRIWVGMHGGDGVAWSDNGGVDWFSGAGNGFTDHRVNDLIVDPVLVGRIWIAGSSGVYYSDDLGDHWTPHNAGLPAGVPATSLSFDPQSGALLASFSSEVAGGVFRGGNQHGAWQPYSGGLTSLKVTHISRETEGALRSPDSPLLVHTSTAGGGLFATVLDPPEGEAPNILTATLPRGSNRETYHAALVADGGVHPHVWSLVERSLPPGLGLSPETGEISGLPVQPGFYSFDIQVTSANKISHRKTFSIEIADEDPPQLLQGPGDASACLKGEASFFVFARASGDLAYQWRKDGFEIQGARNPSYTISSVVSSDSGSYDCLVSNQFGSLTSNSARLTVSEPISIVTHPVELTACTEESACFSVTTGSNDVLTYQWQLNGHDIGGANEPNFCIDSVTTNDSGAYRCIVSNPCFASISNPAGLTVHEPIDIVSQPVGQAACLGDQVNINVVVTGTEPMSYFWQKDGIDIPDATGPSLVLDVGNQSDAGEYRCIVTNPCGAFSSNSVMLTVNEPVTLTLQPRDIIICPGEDLTWCVAASGSEPLFYQWYKNGSPVALTPCISFRPVAVSDEEVYVCEVSNVCGSRTSTPVTLTADGPLAAMIQSPGALGLDPPLLEARISCSRPPFSLTWENNMTGAITSQNPLLLDPLPEATTSFNLTVSDETETVSIQTTILVALDPLYRDVNGDGCNTLTDLYLLIQDWLYAIPNDPNGDGFIDVRDLLYVNVSDPEYCNP</sequence>
<keyword evidence="4 6" id="KW-0720">Serine protease</keyword>
<dbReference type="PROSITE" id="PS51892">
    <property type="entry name" value="SUBTILASE"/>
    <property type="match status" value="1"/>
</dbReference>
<dbReference type="InterPro" id="IPR050131">
    <property type="entry name" value="Peptidase_S8_subtilisin-like"/>
</dbReference>
<keyword evidence="3 6" id="KW-0378">Hydrolase</keyword>
<dbReference type="Gene3D" id="2.130.10.10">
    <property type="entry name" value="YVTN repeat-like/Quinoprotein amine dehydrogenase"/>
    <property type="match status" value="5"/>
</dbReference>
<dbReference type="InterPro" id="IPR000209">
    <property type="entry name" value="Peptidase_S8/S53_dom"/>
</dbReference>
<evidence type="ECO:0000256" key="1">
    <source>
        <dbReference type="ARBA" id="ARBA00011073"/>
    </source>
</evidence>
<comment type="similarity">
    <text evidence="1 6">Belongs to the peptidase S8 family.</text>
</comment>
<evidence type="ECO:0000313" key="8">
    <source>
        <dbReference type="EMBL" id="QTD50741.1"/>
    </source>
</evidence>
<dbReference type="PANTHER" id="PTHR43806:SF11">
    <property type="entry name" value="CEREVISIN-RELATED"/>
    <property type="match status" value="1"/>
</dbReference>
<evidence type="ECO:0000256" key="6">
    <source>
        <dbReference type="PROSITE-ProRule" id="PRU01240"/>
    </source>
</evidence>
<dbReference type="InterPro" id="IPR018247">
    <property type="entry name" value="EF_Hand_1_Ca_BS"/>
</dbReference>
<evidence type="ECO:0000313" key="9">
    <source>
        <dbReference type="Proteomes" id="UP000663929"/>
    </source>
</evidence>
<reference evidence="8" key="1">
    <citation type="submission" date="2021-03" db="EMBL/GenBank/DDBJ databases">
        <title>Acanthopleuribacteraceae sp. M133.</title>
        <authorList>
            <person name="Wang G."/>
        </authorList>
    </citation>
    <scope>NUCLEOTIDE SEQUENCE</scope>
    <source>
        <strain evidence="8">M133</strain>
    </source>
</reference>
<dbReference type="EMBL" id="CP071793">
    <property type="protein sequence ID" value="QTD50741.1"/>
    <property type="molecule type" value="Genomic_DNA"/>
</dbReference>
<dbReference type="Pfam" id="PF05345">
    <property type="entry name" value="He_PIG"/>
    <property type="match status" value="1"/>
</dbReference>
<feature type="active site" description="Charge relay system" evidence="5 6">
    <location>
        <position position="264"/>
    </location>
</feature>
<dbReference type="InterPro" id="IPR015500">
    <property type="entry name" value="Peptidase_S8_subtilisin-rel"/>
</dbReference>
<dbReference type="SMART" id="SM00409">
    <property type="entry name" value="IG"/>
    <property type="match status" value="4"/>
</dbReference>
<dbReference type="PANTHER" id="PTHR43806">
    <property type="entry name" value="PEPTIDASE S8"/>
    <property type="match status" value="1"/>
</dbReference>
<dbReference type="Pfam" id="PF00082">
    <property type="entry name" value="Peptidase_S8"/>
    <property type="match status" value="2"/>
</dbReference>
<keyword evidence="2 6" id="KW-0645">Protease</keyword>
<dbReference type="SUPFAM" id="SSF48726">
    <property type="entry name" value="Immunoglobulin"/>
    <property type="match status" value="4"/>
</dbReference>
<dbReference type="Gene3D" id="3.40.50.200">
    <property type="entry name" value="Peptidase S8/S53 domain"/>
    <property type="match status" value="1"/>
</dbReference>
<evidence type="ECO:0000256" key="3">
    <source>
        <dbReference type="ARBA" id="ARBA00022801"/>
    </source>
</evidence>